<dbReference type="RefSeq" id="WP_057799208.1">
    <property type="nucleotide sequence ID" value="NZ_BJZZ01000012.1"/>
</dbReference>
<name>A0A0R2NHM3_9LACO</name>
<evidence type="ECO:0000259" key="2">
    <source>
        <dbReference type="SMART" id="SM00062"/>
    </source>
</evidence>
<dbReference type="OrthoDB" id="9775197at2"/>
<protein>
    <recommendedName>
        <fullName evidence="2">Solute-binding protein family 3/N-terminal domain-containing protein</fullName>
    </recommendedName>
</protein>
<reference evidence="3 4" key="1">
    <citation type="journal article" date="2015" name="Genome Announc.">
        <title>Expanding the biotechnology potential of lactobacilli through comparative genomics of 213 strains and associated genera.</title>
        <authorList>
            <person name="Sun Z."/>
            <person name="Harris H.M."/>
            <person name="McCann A."/>
            <person name="Guo C."/>
            <person name="Argimon S."/>
            <person name="Zhang W."/>
            <person name="Yang X."/>
            <person name="Jeffery I.B."/>
            <person name="Cooney J.C."/>
            <person name="Kagawa T.F."/>
            <person name="Liu W."/>
            <person name="Song Y."/>
            <person name="Salvetti E."/>
            <person name="Wrobel A."/>
            <person name="Rasinkangas P."/>
            <person name="Parkhill J."/>
            <person name="Rea M.C."/>
            <person name="O'Sullivan O."/>
            <person name="Ritari J."/>
            <person name="Douillard F.P."/>
            <person name="Paul Ross R."/>
            <person name="Yang R."/>
            <person name="Briner A.E."/>
            <person name="Felis G.E."/>
            <person name="de Vos W.M."/>
            <person name="Barrangou R."/>
            <person name="Klaenhammer T.R."/>
            <person name="Caufield P.W."/>
            <person name="Cui Y."/>
            <person name="Zhang H."/>
            <person name="O'Toole P.W."/>
        </authorList>
    </citation>
    <scope>NUCLEOTIDE SEQUENCE [LARGE SCALE GENOMIC DNA]</scope>
    <source>
        <strain evidence="3 4">DSM 23026</strain>
    </source>
</reference>
<gene>
    <name evidence="3" type="ORF">IV88_GL000324</name>
</gene>
<dbReference type="PATRIC" id="fig|480391.4.peg.328"/>
<dbReference type="SUPFAM" id="SSF53850">
    <property type="entry name" value="Periplasmic binding protein-like II"/>
    <property type="match status" value="1"/>
</dbReference>
<dbReference type="PANTHER" id="PTHR35936">
    <property type="entry name" value="MEMBRANE-BOUND LYTIC MUREIN TRANSGLYCOSYLASE F"/>
    <property type="match status" value="1"/>
</dbReference>
<evidence type="ECO:0000256" key="1">
    <source>
        <dbReference type="ARBA" id="ARBA00022729"/>
    </source>
</evidence>
<accession>A0A0R2NHM3</accession>
<keyword evidence="4" id="KW-1185">Reference proteome</keyword>
<comment type="caution">
    <text evidence="3">The sequence shown here is derived from an EMBL/GenBank/DDBJ whole genome shotgun (WGS) entry which is preliminary data.</text>
</comment>
<dbReference type="EMBL" id="JQCQ01000013">
    <property type="protein sequence ID" value="KRO25288.1"/>
    <property type="molecule type" value="Genomic_DNA"/>
</dbReference>
<dbReference type="Pfam" id="PF00497">
    <property type="entry name" value="SBP_bac_3"/>
    <property type="match status" value="1"/>
</dbReference>
<dbReference type="CDD" id="cd00996">
    <property type="entry name" value="PBP2_AatB_like"/>
    <property type="match status" value="1"/>
</dbReference>
<keyword evidence="1" id="KW-0732">Signal</keyword>
<sequence length="273" mass="31034">MKIKSKYSVYGLLLIAILLITTGCARVGAKQTNQDSWNRISKSKHVVIGIDDSFVPMDFREKNGTLVGYDVDLARAVFKQAGVKVDFQTIDWSMNATELRNQTIDLIWNGFTITPERKETMLFSQPYLKNEQILVTKTKSNIKSTKDMSGKTLGAQSGSSGSQDIARFPNVLQNRIKGKSPILYDSFNNAFIDLNANRIQGLLIDSVYAKYYISHQKNPSDYRIIQSGLPDEEFAIGMRKRDRKLNDYINSQLDRLQKNGTITKLNQKWFGDR</sequence>
<dbReference type="PANTHER" id="PTHR35936:SF34">
    <property type="entry name" value="ABC TRANSPORTER EXTRACELLULAR-BINDING PROTEIN YCKB-RELATED"/>
    <property type="match status" value="1"/>
</dbReference>
<dbReference type="SMART" id="SM00062">
    <property type="entry name" value="PBPb"/>
    <property type="match status" value="1"/>
</dbReference>
<proteinExistence type="predicted"/>
<dbReference type="Gene3D" id="3.40.190.10">
    <property type="entry name" value="Periplasmic binding protein-like II"/>
    <property type="match status" value="2"/>
</dbReference>
<dbReference type="PROSITE" id="PS51257">
    <property type="entry name" value="PROKAR_LIPOPROTEIN"/>
    <property type="match status" value="1"/>
</dbReference>
<evidence type="ECO:0000313" key="3">
    <source>
        <dbReference type="EMBL" id="KRO25288.1"/>
    </source>
</evidence>
<dbReference type="AlphaFoldDB" id="A0A0R2NHM3"/>
<evidence type="ECO:0000313" key="4">
    <source>
        <dbReference type="Proteomes" id="UP000051249"/>
    </source>
</evidence>
<dbReference type="Proteomes" id="UP000051249">
    <property type="component" value="Unassembled WGS sequence"/>
</dbReference>
<organism evidence="3 4">
    <name type="scientific">Pediococcus argentinicus</name>
    <dbReference type="NCBI Taxonomy" id="480391"/>
    <lineage>
        <taxon>Bacteria</taxon>
        <taxon>Bacillati</taxon>
        <taxon>Bacillota</taxon>
        <taxon>Bacilli</taxon>
        <taxon>Lactobacillales</taxon>
        <taxon>Lactobacillaceae</taxon>
        <taxon>Pediococcus</taxon>
    </lineage>
</organism>
<dbReference type="InterPro" id="IPR001638">
    <property type="entry name" value="Solute-binding_3/MltF_N"/>
</dbReference>
<feature type="domain" description="Solute-binding protein family 3/N-terminal" evidence="2">
    <location>
        <begin position="45"/>
        <end position="273"/>
    </location>
</feature>